<evidence type="ECO:0000313" key="3">
    <source>
        <dbReference type="Proteomes" id="UP000001116"/>
    </source>
</evidence>
<accession>A6WFL5</accession>
<keyword evidence="1" id="KW-0472">Membrane</keyword>
<keyword evidence="3" id="KW-1185">Reference proteome</keyword>
<protein>
    <submittedName>
        <fullName evidence="2">Uncharacterized protein</fullName>
    </submittedName>
</protein>
<keyword evidence="1" id="KW-0812">Transmembrane</keyword>
<dbReference type="HOGENOM" id="CLU_1852533_0_0_11"/>
<proteinExistence type="predicted"/>
<reference evidence="3" key="1">
    <citation type="journal article" date="2008" name="PLoS ONE">
        <title>Survival in nuclear waste, extreme resistance, and potential applications gleaned from the genome sequence of Kineococcus radiotolerans SRS30216.</title>
        <authorList>
            <person name="Bagwell C.E."/>
            <person name="Bhat S."/>
            <person name="Hawkins G.M."/>
            <person name="Smith B.W."/>
            <person name="Biswas T."/>
            <person name="Hoover T.R."/>
            <person name="Saunders E."/>
            <person name="Han C.S."/>
            <person name="Tsodikov O.V."/>
            <person name="Shimkets L.J."/>
        </authorList>
    </citation>
    <scope>NUCLEOTIDE SEQUENCE [LARGE SCALE GENOMIC DNA]</scope>
    <source>
        <strain evidence="3">ATCC BAA-149 / DSM 14245 / SRS30216</strain>
    </source>
</reference>
<name>A6WFL5_KINRD</name>
<dbReference type="STRING" id="266940.Krad_4141"/>
<sequence>MTGTERTREAHDALSAVAAARAAARPEPLPRWAPPALAGCLAGGLALLAVTEWTGSPGWLVPGLVLLVGFLAGVWFVASRGGLRVRPAPDPRRHLVDGLVVLAAVVVFAVLDRGAGLLLAGLGLGVTTWLQFSRLGRA</sequence>
<dbReference type="EMBL" id="CP000750">
    <property type="protein sequence ID" value="ABS05604.1"/>
    <property type="molecule type" value="Genomic_DNA"/>
</dbReference>
<dbReference type="Proteomes" id="UP000001116">
    <property type="component" value="Chromosome"/>
</dbReference>
<evidence type="ECO:0000256" key="1">
    <source>
        <dbReference type="SAM" id="Phobius"/>
    </source>
</evidence>
<dbReference type="RefSeq" id="WP_012086105.1">
    <property type="nucleotide sequence ID" value="NC_009664.2"/>
</dbReference>
<keyword evidence="1" id="KW-1133">Transmembrane helix</keyword>
<organism evidence="2 3">
    <name type="scientific">Kineococcus radiotolerans (strain ATCC BAA-149 / DSM 14245 / SRS30216)</name>
    <dbReference type="NCBI Taxonomy" id="266940"/>
    <lineage>
        <taxon>Bacteria</taxon>
        <taxon>Bacillati</taxon>
        <taxon>Actinomycetota</taxon>
        <taxon>Actinomycetes</taxon>
        <taxon>Kineosporiales</taxon>
        <taxon>Kineosporiaceae</taxon>
        <taxon>Kineococcus</taxon>
    </lineage>
</organism>
<gene>
    <name evidence="2" type="ordered locus">Krad_4141</name>
</gene>
<feature type="transmembrane region" description="Helical" evidence="1">
    <location>
        <begin position="59"/>
        <end position="83"/>
    </location>
</feature>
<feature type="transmembrane region" description="Helical" evidence="1">
    <location>
        <begin position="32"/>
        <end position="53"/>
    </location>
</feature>
<feature type="transmembrane region" description="Helical" evidence="1">
    <location>
        <begin position="95"/>
        <end position="111"/>
    </location>
</feature>
<evidence type="ECO:0000313" key="2">
    <source>
        <dbReference type="EMBL" id="ABS05604.1"/>
    </source>
</evidence>
<dbReference type="AlphaFoldDB" id="A6WFL5"/>
<dbReference type="KEGG" id="kra:Krad_4141"/>